<comment type="caution">
    <text evidence="3">The sequence shown here is derived from an EMBL/GenBank/DDBJ whole genome shotgun (WGS) entry which is preliminary data.</text>
</comment>
<evidence type="ECO:0000313" key="3">
    <source>
        <dbReference type="EMBL" id="CAD6507797.1"/>
    </source>
</evidence>
<dbReference type="CDD" id="cd07814">
    <property type="entry name" value="SRPBCC_CalC_Aha1-like"/>
    <property type="match status" value="1"/>
</dbReference>
<proteinExistence type="inferred from homology"/>
<sequence length="150" mass="16946">MSAQPNPLAQPSLTLQRRLNATPAKVFRAWTEPAQFMTWMHPGGSDVVRAEFDVRVGGDYTIGFRKPDGGEVEVRGKYLEVVPDRKLVFTWTPRGGTEHESRVTLLLEPEANGSATWLTLTHERFADDAQRDDHRHGWTDGIDSLERYVA</sequence>
<name>A0ABN7HC97_9BURK</name>
<evidence type="ECO:0000259" key="2">
    <source>
        <dbReference type="Pfam" id="PF08327"/>
    </source>
</evidence>
<dbReference type="Gene3D" id="3.30.530.20">
    <property type="match status" value="1"/>
</dbReference>
<gene>
    <name evidence="3" type="ORF">LMG28140_00097</name>
</gene>
<dbReference type="SUPFAM" id="SSF55961">
    <property type="entry name" value="Bet v1-like"/>
    <property type="match status" value="1"/>
</dbReference>
<evidence type="ECO:0000313" key="4">
    <source>
        <dbReference type="Proteomes" id="UP000598032"/>
    </source>
</evidence>
<protein>
    <recommendedName>
        <fullName evidence="2">Activator of Hsp90 ATPase homologue 1/2-like C-terminal domain-containing protein</fullName>
    </recommendedName>
</protein>
<accession>A0ABN7HC97</accession>
<dbReference type="EMBL" id="CAJHCP010000001">
    <property type="protein sequence ID" value="CAD6507797.1"/>
    <property type="molecule type" value="Genomic_DNA"/>
</dbReference>
<dbReference type="RefSeq" id="WP_201640364.1">
    <property type="nucleotide sequence ID" value="NZ_CAJHCP010000001.1"/>
</dbReference>
<evidence type="ECO:0000256" key="1">
    <source>
        <dbReference type="ARBA" id="ARBA00006817"/>
    </source>
</evidence>
<reference evidence="3 4" key="1">
    <citation type="submission" date="2020-10" db="EMBL/GenBank/DDBJ databases">
        <authorList>
            <person name="Peeters C."/>
        </authorList>
    </citation>
    <scope>NUCLEOTIDE SEQUENCE [LARGE SCALE GENOMIC DNA]</scope>
    <source>
        <strain evidence="3 4">LMG 28140</strain>
    </source>
</reference>
<dbReference type="Proteomes" id="UP000598032">
    <property type="component" value="Unassembled WGS sequence"/>
</dbReference>
<dbReference type="InterPro" id="IPR023393">
    <property type="entry name" value="START-like_dom_sf"/>
</dbReference>
<feature type="domain" description="Activator of Hsp90 ATPase homologue 1/2-like C-terminal" evidence="2">
    <location>
        <begin position="20"/>
        <end position="149"/>
    </location>
</feature>
<dbReference type="Pfam" id="PF08327">
    <property type="entry name" value="AHSA1"/>
    <property type="match status" value="1"/>
</dbReference>
<keyword evidence="4" id="KW-1185">Reference proteome</keyword>
<dbReference type="InterPro" id="IPR013538">
    <property type="entry name" value="ASHA1/2-like_C"/>
</dbReference>
<comment type="similarity">
    <text evidence="1">Belongs to the AHA1 family.</text>
</comment>
<organism evidence="3 4">
    <name type="scientific">Paraburkholderia metrosideri</name>
    <dbReference type="NCBI Taxonomy" id="580937"/>
    <lineage>
        <taxon>Bacteria</taxon>
        <taxon>Pseudomonadati</taxon>
        <taxon>Pseudomonadota</taxon>
        <taxon>Betaproteobacteria</taxon>
        <taxon>Burkholderiales</taxon>
        <taxon>Burkholderiaceae</taxon>
        <taxon>Paraburkholderia</taxon>
    </lineage>
</organism>